<name>A0A4S3MPX5_9RHOB</name>
<dbReference type="Pfam" id="PF20344">
    <property type="entry name" value="DUF6639"/>
    <property type="match status" value="1"/>
</dbReference>
<dbReference type="EMBL" id="SSND01000001">
    <property type="protein sequence ID" value="THD84417.1"/>
    <property type="molecule type" value="Genomic_DNA"/>
</dbReference>
<comment type="caution">
    <text evidence="1">The sequence shown here is derived from an EMBL/GenBank/DDBJ whole genome shotgun (WGS) entry which is preliminary data.</text>
</comment>
<sequence length="226" mass="24465">MRDILYGVVLAGLSLVPDVAPAEIRVCDDPELTVAAESESLSAKVCAAAIGAKALIGSCGLEQRYPIHIAVVERAMHPSFGNCLAVFDQRTGCLQVSDIDGMPGLLADGDARRAMPPEALFAATITHEMAHALLQQSAGEVEIAATEQEFVANAFEMESLDPVWRDMLLATHPVPPQGSMSLVHISIYALEPRAFANNAWTLFHREEIGCSLIRKIADGKFRFPRR</sequence>
<dbReference type="RefSeq" id="WP_136392798.1">
    <property type="nucleotide sequence ID" value="NZ_SSND01000001.1"/>
</dbReference>
<dbReference type="OrthoDB" id="7830139at2"/>
<proteinExistence type="predicted"/>
<gene>
    <name evidence="1" type="ORF">E7811_01300</name>
</gene>
<keyword evidence="2" id="KW-1185">Reference proteome</keyword>
<organism evidence="1 2">
    <name type="scientific">Aliigemmobacter aestuarii</name>
    <dbReference type="NCBI Taxonomy" id="1445661"/>
    <lineage>
        <taxon>Bacteria</taxon>
        <taxon>Pseudomonadati</taxon>
        <taxon>Pseudomonadota</taxon>
        <taxon>Alphaproteobacteria</taxon>
        <taxon>Rhodobacterales</taxon>
        <taxon>Paracoccaceae</taxon>
        <taxon>Aliigemmobacter</taxon>
    </lineage>
</organism>
<evidence type="ECO:0000313" key="1">
    <source>
        <dbReference type="EMBL" id="THD84417.1"/>
    </source>
</evidence>
<evidence type="ECO:0000313" key="2">
    <source>
        <dbReference type="Proteomes" id="UP000309450"/>
    </source>
</evidence>
<accession>A0A4S3MPX5</accession>
<dbReference type="InterPro" id="IPR046579">
    <property type="entry name" value="DUF6639"/>
</dbReference>
<dbReference type="Proteomes" id="UP000309450">
    <property type="component" value="Unassembled WGS sequence"/>
</dbReference>
<reference evidence="1 2" key="1">
    <citation type="submission" date="2019-04" db="EMBL/GenBank/DDBJ databases">
        <title>Draft genome sequence of Gemmobacter aestuarii sp. nov.</title>
        <authorList>
            <person name="Hameed A."/>
            <person name="Lin S.-Y."/>
            <person name="Shahina M."/>
            <person name="Lai W.-A."/>
            <person name="Young C.-C."/>
        </authorList>
    </citation>
    <scope>NUCLEOTIDE SEQUENCE [LARGE SCALE GENOMIC DNA]</scope>
    <source>
        <strain evidence="1 2">CC-PW-75</strain>
    </source>
</reference>
<protein>
    <submittedName>
        <fullName evidence="1">Uncharacterized protein</fullName>
    </submittedName>
</protein>
<dbReference type="AlphaFoldDB" id="A0A4S3MPX5"/>